<organism evidence="2 3">
    <name type="scientific">Micromonospora fluostatini</name>
    <dbReference type="NCBI Taxonomy" id="1629071"/>
    <lineage>
        <taxon>Bacteria</taxon>
        <taxon>Bacillati</taxon>
        <taxon>Actinomycetota</taxon>
        <taxon>Actinomycetes</taxon>
        <taxon>Micromonosporales</taxon>
        <taxon>Micromonosporaceae</taxon>
        <taxon>Micromonospora</taxon>
    </lineage>
</organism>
<accession>A0ABY2DCI1</accession>
<feature type="non-terminal residue" evidence="2">
    <location>
        <position position="1"/>
    </location>
</feature>
<dbReference type="Gene3D" id="1.10.10.60">
    <property type="entry name" value="Homeodomain-like"/>
    <property type="match status" value="1"/>
</dbReference>
<dbReference type="SUPFAM" id="SSF46689">
    <property type="entry name" value="Homeodomain-like"/>
    <property type="match status" value="1"/>
</dbReference>
<evidence type="ECO:0000313" key="3">
    <source>
        <dbReference type="Proteomes" id="UP000295626"/>
    </source>
</evidence>
<gene>
    <name evidence="2" type="ORF">E1091_19375</name>
</gene>
<reference evidence="2 3" key="1">
    <citation type="submission" date="2019-02" db="EMBL/GenBank/DDBJ databases">
        <title>Draft genome sequences of novel Actinobacteria.</title>
        <authorList>
            <person name="Sahin N."/>
            <person name="Ay H."/>
            <person name="Saygin H."/>
        </authorList>
    </citation>
    <scope>NUCLEOTIDE SEQUENCE [LARGE SCALE GENOMIC DNA]</scope>
    <source>
        <strain evidence="2 3">JCM 30529</strain>
    </source>
</reference>
<dbReference type="CDD" id="cd00569">
    <property type="entry name" value="HTH_Hin_like"/>
    <property type="match status" value="1"/>
</dbReference>
<dbReference type="InterPro" id="IPR006120">
    <property type="entry name" value="Resolvase_HTH_dom"/>
</dbReference>
<dbReference type="EMBL" id="SMKE01001119">
    <property type="protein sequence ID" value="TDB80017.1"/>
    <property type="molecule type" value="Genomic_DNA"/>
</dbReference>
<keyword evidence="3" id="KW-1185">Reference proteome</keyword>
<dbReference type="Proteomes" id="UP000295626">
    <property type="component" value="Unassembled WGS sequence"/>
</dbReference>
<dbReference type="InterPro" id="IPR009057">
    <property type="entry name" value="Homeodomain-like_sf"/>
</dbReference>
<feature type="domain" description="Resolvase HTH" evidence="1">
    <location>
        <begin position="13"/>
        <end position="57"/>
    </location>
</feature>
<proteinExistence type="predicted"/>
<sequence length="58" mass="6184">APAVSAAGRRRSGRPRAMSTEQIATARRMYAAGSHSVETIAATLGVSRATVYRHLDDQ</sequence>
<protein>
    <submittedName>
        <fullName evidence="2">Hin recombinase</fullName>
    </submittedName>
</protein>
<comment type="caution">
    <text evidence="2">The sequence shown here is derived from an EMBL/GenBank/DDBJ whole genome shotgun (WGS) entry which is preliminary data.</text>
</comment>
<dbReference type="Pfam" id="PF02796">
    <property type="entry name" value="HTH_7"/>
    <property type="match status" value="1"/>
</dbReference>
<name>A0ABY2DCI1_9ACTN</name>
<evidence type="ECO:0000259" key="1">
    <source>
        <dbReference type="Pfam" id="PF02796"/>
    </source>
</evidence>
<evidence type="ECO:0000313" key="2">
    <source>
        <dbReference type="EMBL" id="TDB80017.1"/>
    </source>
</evidence>